<keyword evidence="2" id="KW-0472">Membrane</keyword>
<accession>A0A8B6HGF1</accession>
<keyword evidence="2" id="KW-0812">Transmembrane</keyword>
<comment type="caution">
    <text evidence="3">The sequence shown here is derived from an EMBL/GenBank/DDBJ whole genome shotgun (WGS) entry which is preliminary data.</text>
</comment>
<dbReference type="OrthoDB" id="6115887at2759"/>
<feature type="compositionally biased region" description="Polar residues" evidence="1">
    <location>
        <begin position="380"/>
        <end position="391"/>
    </location>
</feature>
<gene>
    <name evidence="3" type="ORF">MGAL_10B008137</name>
</gene>
<feature type="compositionally biased region" description="Pro residues" evidence="1">
    <location>
        <begin position="889"/>
        <end position="907"/>
    </location>
</feature>
<feature type="compositionally biased region" description="Polar residues" evidence="1">
    <location>
        <begin position="938"/>
        <end position="952"/>
    </location>
</feature>
<proteinExistence type="predicted"/>
<keyword evidence="2" id="KW-1133">Transmembrane helix</keyword>
<name>A0A8B6HGF1_MYTGA</name>
<feature type="region of interest" description="Disordered" evidence="1">
    <location>
        <begin position="836"/>
        <end position="957"/>
    </location>
</feature>
<evidence type="ECO:0000313" key="3">
    <source>
        <dbReference type="EMBL" id="VDI78509.1"/>
    </source>
</evidence>
<feature type="compositionally biased region" description="Low complexity" evidence="1">
    <location>
        <begin position="923"/>
        <end position="937"/>
    </location>
</feature>
<evidence type="ECO:0000256" key="2">
    <source>
        <dbReference type="SAM" id="Phobius"/>
    </source>
</evidence>
<feature type="non-terminal residue" evidence="3">
    <location>
        <position position="1"/>
    </location>
</feature>
<organism evidence="3 4">
    <name type="scientific">Mytilus galloprovincialis</name>
    <name type="common">Mediterranean mussel</name>
    <dbReference type="NCBI Taxonomy" id="29158"/>
    <lineage>
        <taxon>Eukaryota</taxon>
        <taxon>Metazoa</taxon>
        <taxon>Spiralia</taxon>
        <taxon>Lophotrochozoa</taxon>
        <taxon>Mollusca</taxon>
        <taxon>Bivalvia</taxon>
        <taxon>Autobranchia</taxon>
        <taxon>Pteriomorphia</taxon>
        <taxon>Mytilida</taxon>
        <taxon>Mytiloidea</taxon>
        <taxon>Mytilidae</taxon>
        <taxon>Mytilinae</taxon>
        <taxon>Mytilus</taxon>
    </lineage>
</organism>
<feature type="region of interest" description="Disordered" evidence="1">
    <location>
        <begin position="337"/>
        <end position="550"/>
    </location>
</feature>
<feature type="compositionally biased region" description="Basic and acidic residues" evidence="1">
    <location>
        <begin position="440"/>
        <end position="460"/>
    </location>
</feature>
<feature type="transmembrane region" description="Helical" evidence="2">
    <location>
        <begin position="179"/>
        <end position="205"/>
    </location>
</feature>
<protein>
    <recommendedName>
        <fullName evidence="5">CUB domain-containing protein</fullName>
    </recommendedName>
</protein>
<dbReference type="AlphaFoldDB" id="A0A8B6HGF1"/>
<feature type="compositionally biased region" description="Pro residues" evidence="1">
    <location>
        <begin position="805"/>
        <end position="817"/>
    </location>
</feature>
<feature type="region of interest" description="Disordered" evidence="1">
    <location>
        <begin position="799"/>
        <end position="823"/>
    </location>
</feature>
<evidence type="ECO:0008006" key="5">
    <source>
        <dbReference type="Google" id="ProtNLM"/>
    </source>
</evidence>
<feature type="compositionally biased region" description="Basic and acidic residues" evidence="1">
    <location>
        <begin position="263"/>
        <end position="277"/>
    </location>
</feature>
<sequence>KKSLKTKDEDFIMYGRCNIKKTRMTSKSLWSIIICTILCCIGTVTPSVIYNIETMCNSAGSFNVDSGQVVYLRGGYVNSPITVRECSVVLRATTGDNILSFEEPIISLECGVALDIVYGSYKKAYACDTLASGKFSTQTRDATVKLTLGTNMASRFGTFQLQISAGIKPVDASQNSTSAWTVGIIVGTVVGICVFLLLICIIGVCMHKKMRQAKMNERMYATEDKGPLELDLPPNRNFGYTNNYNENREASPLAKTKLLNGYDENRKESPNSKRRPDTLNIRSTYTKPVPAKDPRVQTTNKDYQDDGSDTYYNMDEDKIIQPNRPKTPVTPILSALQSNPKFRKSYNENERDAEDRAKRISYSTSNDSINHRPPLPKVPDSNTRQVNLKKNQSMRKATRPDSYVDWSSSTQGSEEMEDERPQNREGTERPKHTLRPNRKKSPEQERKQTNKVKDPRVNDLRDDEDERIGLFQKQSSTRSSKRSQRSPRLGKGSKGFGHRRTGSRGDDAISIGSRTDLESLPPLQRSTSKTSLYASRSSLYSRRRRAGSCADSMVSYAHDDIDFYRNSRRSHTDFDDEDDFGGYEKPISRNDRLRMSKSDHDLGRAMREISTQTLRETATQTGLEESVTVHTKRVVKRRPRSRSMSAMGTQTQKKEKKKRTKSKQDLAGTTDDELHETEVKPVVKPKPKPKPRKSLSTVDHAAQSDNEGLKKKKMKRRSKSDANIAKSFEDLTHESNDKAVPGPQVPQHMANSHTVPANLQGYGPPGTMVVPPPYTTLPHGAQPTQFVTSQGQPVMVQPVAMPYQGNPPGPVVPPQYPVVPRKPRKSNWETLMEMTDNQKTGMPADTESVVSSVFTSNPPPTYQPGQPAFYPYQQGYSQPHNQPVHQFQPPQPQQVQQPPPVQPPAQYPPSQGWTLQPGGGSDGSSSGTTGSGSSTSGMYVTQPQGLPSQGKSSWDKLTDMTNQQYKIAYTSEKNDRSESVV</sequence>
<dbReference type="Proteomes" id="UP000596742">
    <property type="component" value="Unassembled WGS sequence"/>
</dbReference>
<feature type="compositionally biased region" description="Basic and acidic residues" evidence="1">
    <location>
        <begin position="419"/>
        <end position="431"/>
    </location>
</feature>
<evidence type="ECO:0000256" key="1">
    <source>
        <dbReference type="SAM" id="MobiDB-lite"/>
    </source>
</evidence>
<reference evidence="3" key="1">
    <citation type="submission" date="2018-11" db="EMBL/GenBank/DDBJ databases">
        <authorList>
            <person name="Alioto T."/>
            <person name="Alioto T."/>
        </authorList>
    </citation>
    <scope>NUCLEOTIDE SEQUENCE</scope>
</reference>
<feature type="compositionally biased region" description="Basic and acidic residues" evidence="1">
    <location>
        <begin position="727"/>
        <end position="737"/>
    </location>
</feature>
<dbReference type="EMBL" id="UYJE01009975">
    <property type="protein sequence ID" value="VDI78509.1"/>
    <property type="molecule type" value="Genomic_DNA"/>
</dbReference>
<feature type="compositionally biased region" description="Low complexity" evidence="1">
    <location>
        <begin position="531"/>
        <end position="540"/>
    </location>
</feature>
<keyword evidence="4" id="KW-1185">Reference proteome</keyword>
<feature type="region of interest" description="Disordered" evidence="1">
    <location>
        <begin position="226"/>
        <end position="313"/>
    </location>
</feature>
<feature type="compositionally biased region" description="Low complexity" evidence="1">
    <location>
        <begin position="878"/>
        <end position="888"/>
    </location>
</feature>
<feature type="compositionally biased region" description="Basic residues" evidence="1">
    <location>
        <begin position="630"/>
        <end position="641"/>
    </location>
</feature>
<feature type="region of interest" description="Disordered" evidence="1">
    <location>
        <begin position="615"/>
        <end position="785"/>
    </location>
</feature>
<feature type="compositionally biased region" description="Basic and acidic residues" evidence="1">
    <location>
        <begin position="345"/>
        <end position="358"/>
    </location>
</feature>
<feature type="transmembrane region" description="Helical" evidence="2">
    <location>
        <begin position="29"/>
        <end position="50"/>
    </location>
</feature>
<feature type="compositionally biased region" description="Basic residues" evidence="1">
    <location>
        <begin position="683"/>
        <end position="693"/>
    </location>
</feature>
<evidence type="ECO:0000313" key="4">
    <source>
        <dbReference type="Proteomes" id="UP000596742"/>
    </source>
</evidence>